<accession>A0A075H9K7</accession>
<dbReference type="CDD" id="cd07989">
    <property type="entry name" value="LPLAT_AGPAT-like"/>
    <property type="match status" value="1"/>
</dbReference>
<dbReference type="Pfam" id="PF01553">
    <property type="entry name" value="Acyltransferase"/>
    <property type="match status" value="1"/>
</dbReference>
<dbReference type="GO" id="GO:0003841">
    <property type="term" value="F:1-acylglycerol-3-phosphate O-acyltransferase activity"/>
    <property type="evidence" value="ECO:0007669"/>
    <property type="project" value="UniProtKB-EC"/>
</dbReference>
<dbReference type="SUPFAM" id="SSF69593">
    <property type="entry name" value="Glycerol-3-phosphate (1)-acyltransferase"/>
    <property type="match status" value="1"/>
</dbReference>
<dbReference type="AlphaFoldDB" id="A0A075H9K7"/>
<evidence type="ECO:0000256" key="1">
    <source>
        <dbReference type="ARBA" id="ARBA00022679"/>
    </source>
</evidence>
<evidence type="ECO:0000256" key="2">
    <source>
        <dbReference type="ARBA" id="ARBA00023315"/>
    </source>
</evidence>
<dbReference type="InterPro" id="IPR002123">
    <property type="entry name" value="Plipid/glycerol_acylTrfase"/>
</dbReference>
<keyword evidence="1 4" id="KW-0808">Transferase</keyword>
<evidence type="ECO:0000313" key="4">
    <source>
        <dbReference type="EMBL" id="AIF10443.1"/>
    </source>
</evidence>
<name>A0A075H9K7_9ARCH</name>
<dbReference type="EMBL" id="KF900891">
    <property type="protein sequence ID" value="AIF10443.1"/>
    <property type="molecule type" value="Genomic_DNA"/>
</dbReference>
<gene>
    <name evidence="4" type="primary">plsC</name>
</gene>
<dbReference type="PANTHER" id="PTHR10434:SF40">
    <property type="entry name" value="1-ACYL-SN-GLYCEROL-3-PHOSPHATE ACYLTRANSFERASE"/>
    <property type="match status" value="1"/>
</dbReference>
<dbReference type="SMART" id="SM00563">
    <property type="entry name" value="PlsC"/>
    <property type="match status" value="1"/>
</dbReference>
<sequence>MVAAKHQSAWETIDLLGVLPDACFVLKRELVYIPIFGWYISRNKQIVVNRSAGMVALKRMLAQAQQAIAEDRQIVVFPQGTRVEVNADKPYQPGIVALYGKLNVPIIPVALNSGLVWAPKQFLKRRGKIILEFLPPVSQGLSKEAFLEQLSSHIEIATGKLVREGYEDHL</sequence>
<dbReference type="GO" id="GO:0006654">
    <property type="term" value="P:phosphatidic acid biosynthetic process"/>
    <property type="evidence" value="ECO:0007669"/>
    <property type="project" value="TreeGrafter"/>
</dbReference>
<feature type="domain" description="Phospholipid/glycerol acyltransferase" evidence="3">
    <location>
        <begin position="1"/>
        <end position="114"/>
    </location>
</feature>
<dbReference type="PANTHER" id="PTHR10434">
    <property type="entry name" value="1-ACYL-SN-GLYCEROL-3-PHOSPHATE ACYLTRANSFERASE"/>
    <property type="match status" value="1"/>
</dbReference>
<reference evidence="4" key="1">
    <citation type="journal article" date="2014" name="Genome Biol. Evol.">
        <title>Pangenome evidence for extensive interdomain horizontal transfer affecting lineage core and shell genes in uncultured planktonic thaumarchaeota and euryarchaeota.</title>
        <authorList>
            <person name="Deschamps P."/>
            <person name="Zivanovic Y."/>
            <person name="Moreira D."/>
            <person name="Rodriguez-Valera F."/>
            <person name="Lopez-Garcia P."/>
        </authorList>
    </citation>
    <scope>NUCLEOTIDE SEQUENCE</scope>
</reference>
<organism evidence="4">
    <name type="scientific">uncultured marine thaumarchaeote KM3_45_G08</name>
    <dbReference type="NCBI Taxonomy" id="1456157"/>
    <lineage>
        <taxon>Archaea</taxon>
        <taxon>Nitrososphaerota</taxon>
        <taxon>environmental samples</taxon>
    </lineage>
</organism>
<keyword evidence="2 4" id="KW-0012">Acyltransferase</keyword>
<evidence type="ECO:0000259" key="3">
    <source>
        <dbReference type="SMART" id="SM00563"/>
    </source>
</evidence>
<dbReference type="EC" id="2.3.1.51" evidence="4"/>
<protein>
    <submittedName>
        <fullName evidence="4">1-acyl-sn-glycerol-3-phosphate acyltransferase (PlsC)</fullName>
        <ecNumber evidence="4">2.3.1.51</ecNumber>
    </submittedName>
</protein>
<proteinExistence type="predicted"/>